<dbReference type="AlphaFoldDB" id="A0A9D9HAD3"/>
<reference evidence="2" key="1">
    <citation type="submission" date="2020-10" db="EMBL/GenBank/DDBJ databases">
        <authorList>
            <person name="Gilroy R."/>
        </authorList>
    </citation>
    <scope>NUCLEOTIDE SEQUENCE</scope>
    <source>
        <strain evidence="2">D3-1215</strain>
    </source>
</reference>
<evidence type="ECO:0000313" key="2">
    <source>
        <dbReference type="EMBL" id="MBO8447030.1"/>
    </source>
</evidence>
<dbReference type="Pfam" id="PF01966">
    <property type="entry name" value="HD"/>
    <property type="match status" value="1"/>
</dbReference>
<feature type="domain" description="HD/PDEase" evidence="1">
    <location>
        <begin position="53"/>
        <end position="178"/>
    </location>
</feature>
<dbReference type="CDD" id="cd00077">
    <property type="entry name" value="HDc"/>
    <property type="match status" value="1"/>
</dbReference>
<protein>
    <submittedName>
        <fullName evidence="2">HD domain-containing protein</fullName>
    </submittedName>
</protein>
<comment type="caution">
    <text evidence="2">The sequence shown here is derived from an EMBL/GenBank/DDBJ whole genome shotgun (WGS) entry which is preliminary data.</text>
</comment>
<sequence>METPNKLKIINDPVFGFIKIPSELIYDLLQHPYMLRLTRIKQLGLTSYVYPGTQHTRFQHSLGALFLMTQAVAGLRSKGVEISDEEADGVYAAITLHDIGHGPFSHTLEDSFFTGVSHEDIGLAVINRLNAQMDGRLDIAIAILKDVYPKKFLHELVSGQLDMDRLDYLRRDSFFSGVSEGNIGSARIIKMLDIKDGKLVVEAKGIYSIENFLMSRRLMYWQVYFHKTAYAAERMLHNTIARAKLLQRKGKSLFAPGSLDFFLRDEVREPSDEALDCFMDLDDSDIWTSLKAWRHCGDKVLEILSAGILDRRLFKMQIGNNPVDSGFVDATKAEIARKFGLPPADAEFLTAQGSVSQHIYKNSEADIEIVYNNREVKTVQEASDMLDMKVLGKEVTKHYFCYYRV</sequence>
<reference evidence="2" key="2">
    <citation type="journal article" date="2021" name="PeerJ">
        <title>Extensive microbial diversity within the chicken gut microbiome revealed by metagenomics and culture.</title>
        <authorList>
            <person name="Gilroy R."/>
            <person name="Ravi A."/>
            <person name="Getino M."/>
            <person name="Pursley I."/>
            <person name="Horton D.L."/>
            <person name="Alikhan N.F."/>
            <person name="Baker D."/>
            <person name="Gharbi K."/>
            <person name="Hall N."/>
            <person name="Watson M."/>
            <person name="Adriaenssens E.M."/>
            <person name="Foster-Nyarko E."/>
            <person name="Jarju S."/>
            <person name="Secka A."/>
            <person name="Antonio M."/>
            <person name="Oren A."/>
            <person name="Chaudhuri R.R."/>
            <person name="La Ragione R."/>
            <person name="Hildebrand F."/>
            <person name="Pallen M.J."/>
        </authorList>
    </citation>
    <scope>NUCLEOTIDE SEQUENCE</scope>
    <source>
        <strain evidence="2">D3-1215</strain>
    </source>
</reference>
<dbReference type="Gene3D" id="1.10.3210.10">
    <property type="entry name" value="Hypothetical protein af1432"/>
    <property type="match status" value="1"/>
</dbReference>
<dbReference type="Proteomes" id="UP000823637">
    <property type="component" value="Unassembled WGS sequence"/>
</dbReference>
<dbReference type="SMART" id="SM00471">
    <property type="entry name" value="HDc"/>
    <property type="match status" value="1"/>
</dbReference>
<dbReference type="InterPro" id="IPR006674">
    <property type="entry name" value="HD_domain"/>
</dbReference>
<organism evidence="2 3">
    <name type="scientific">Candidatus Enterocola intestinipullorum</name>
    <dbReference type="NCBI Taxonomy" id="2840783"/>
    <lineage>
        <taxon>Bacteria</taxon>
        <taxon>Pseudomonadati</taxon>
        <taxon>Bacteroidota</taxon>
        <taxon>Bacteroidia</taxon>
        <taxon>Bacteroidales</taxon>
        <taxon>Candidatus Enterocola</taxon>
    </lineage>
</organism>
<name>A0A9D9HAD3_9BACT</name>
<dbReference type="EMBL" id="JADIMR010000071">
    <property type="protein sequence ID" value="MBO8447030.1"/>
    <property type="molecule type" value="Genomic_DNA"/>
</dbReference>
<dbReference type="PANTHER" id="PTHR11373">
    <property type="entry name" value="DEOXYNUCLEOSIDE TRIPHOSPHATE TRIPHOSPHOHYDROLASE"/>
    <property type="match status" value="1"/>
</dbReference>
<dbReference type="GO" id="GO:0006203">
    <property type="term" value="P:dGTP catabolic process"/>
    <property type="evidence" value="ECO:0007669"/>
    <property type="project" value="TreeGrafter"/>
</dbReference>
<proteinExistence type="predicted"/>
<dbReference type="PANTHER" id="PTHR11373:SF4">
    <property type="entry name" value="DEOXYNUCLEOSIDE TRIPHOSPHATE TRIPHOSPHOHYDROLASE SAMHD1"/>
    <property type="match status" value="1"/>
</dbReference>
<dbReference type="InterPro" id="IPR050135">
    <property type="entry name" value="dGTPase-like"/>
</dbReference>
<gene>
    <name evidence="2" type="ORF">IAC32_04720</name>
</gene>
<dbReference type="SUPFAM" id="SSF109604">
    <property type="entry name" value="HD-domain/PDEase-like"/>
    <property type="match status" value="1"/>
</dbReference>
<dbReference type="Pfam" id="PF19276">
    <property type="entry name" value="HD_assoc_2"/>
    <property type="match status" value="1"/>
</dbReference>
<evidence type="ECO:0000259" key="1">
    <source>
        <dbReference type="SMART" id="SM00471"/>
    </source>
</evidence>
<dbReference type="InterPro" id="IPR045509">
    <property type="entry name" value="HD_assoc_2"/>
</dbReference>
<evidence type="ECO:0000313" key="3">
    <source>
        <dbReference type="Proteomes" id="UP000823637"/>
    </source>
</evidence>
<dbReference type="GO" id="GO:0008832">
    <property type="term" value="F:dGTPase activity"/>
    <property type="evidence" value="ECO:0007669"/>
    <property type="project" value="TreeGrafter"/>
</dbReference>
<accession>A0A9D9HAD3</accession>
<dbReference type="InterPro" id="IPR003607">
    <property type="entry name" value="HD/PDEase_dom"/>
</dbReference>